<keyword evidence="3" id="KW-0238">DNA-binding</keyword>
<evidence type="ECO:0000259" key="5">
    <source>
        <dbReference type="PROSITE" id="PS51000"/>
    </source>
</evidence>
<accession>A0A1T5CHC4</accession>
<sequence length="249" mass="27780">MLKEERFQLILDRLNNDQKVYLAGLSTLLNVSEDTVRRDIKELADQGLLKSVRGGAVPHSPGPHHFRDRILHDNEQKQIIAKKALDFLKDGQLVIFDGGTSAMLIAKSLPKDIRLTVVTNSFPIASTLEEHEHVEVLFAGGRLLKNSFVTVGYDTIQFLKKFRADICLLGICSIHSHLGVTGPDYEESEVKRAMIECSKEVIALASVEKLATAEAHYVCPAEQLSIIITDQPADKEEFKIYTDIGIRMV</sequence>
<proteinExistence type="predicted"/>
<dbReference type="SMART" id="SM00420">
    <property type="entry name" value="HTH_DEOR"/>
    <property type="match status" value="1"/>
</dbReference>
<evidence type="ECO:0000256" key="2">
    <source>
        <dbReference type="ARBA" id="ARBA00023015"/>
    </source>
</evidence>
<dbReference type="SUPFAM" id="SSF100950">
    <property type="entry name" value="NagB/RpiA/CoA transferase-like"/>
    <property type="match status" value="1"/>
</dbReference>
<dbReference type="GO" id="GO:0003677">
    <property type="term" value="F:DNA binding"/>
    <property type="evidence" value="ECO:0007669"/>
    <property type="project" value="UniProtKB-KW"/>
</dbReference>
<evidence type="ECO:0000256" key="4">
    <source>
        <dbReference type="ARBA" id="ARBA00023163"/>
    </source>
</evidence>
<dbReference type="PANTHER" id="PTHR30363">
    <property type="entry name" value="HTH-TYPE TRANSCRIPTIONAL REGULATOR SRLR-RELATED"/>
    <property type="match status" value="1"/>
</dbReference>
<evidence type="ECO:0000256" key="3">
    <source>
        <dbReference type="ARBA" id="ARBA00023125"/>
    </source>
</evidence>
<dbReference type="InterPro" id="IPR037171">
    <property type="entry name" value="NagB/RpiA_transferase-like"/>
</dbReference>
<name>A0A1T5CHC4_9BACT</name>
<keyword evidence="7" id="KW-1185">Reference proteome</keyword>
<dbReference type="InterPro" id="IPR014036">
    <property type="entry name" value="DeoR-like_C"/>
</dbReference>
<dbReference type="Gene3D" id="1.10.10.10">
    <property type="entry name" value="Winged helix-like DNA-binding domain superfamily/Winged helix DNA-binding domain"/>
    <property type="match status" value="1"/>
</dbReference>
<dbReference type="PRINTS" id="PR00037">
    <property type="entry name" value="HTHLACR"/>
</dbReference>
<dbReference type="Pfam" id="PF08220">
    <property type="entry name" value="HTH_DeoR"/>
    <property type="match status" value="1"/>
</dbReference>
<dbReference type="PROSITE" id="PS00894">
    <property type="entry name" value="HTH_DEOR_1"/>
    <property type="match status" value="1"/>
</dbReference>
<reference evidence="7" key="1">
    <citation type="submission" date="2017-02" db="EMBL/GenBank/DDBJ databases">
        <authorList>
            <person name="Varghese N."/>
            <person name="Submissions S."/>
        </authorList>
    </citation>
    <scope>NUCLEOTIDE SEQUENCE [LARGE SCALE GENOMIC DNA]</scope>
    <source>
        <strain evidence="7">DSM 22270</strain>
    </source>
</reference>
<evidence type="ECO:0000256" key="1">
    <source>
        <dbReference type="ARBA" id="ARBA00022491"/>
    </source>
</evidence>
<evidence type="ECO:0000313" key="6">
    <source>
        <dbReference type="EMBL" id="SKB58834.1"/>
    </source>
</evidence>
<dbReference type="PANTHER" id="PTHR30363:SF4">
    <property type="entry name" value="GLYCEROL-3-PHOSPHATE REGULON REPRESSOR"/>
    <property type="match status" value="1"/>
</dbReference>
<dbReference type="SUPFAM" id="SSF46785">
    <property type="entry name" value="Winged helix' DNA-binding domain"/>
    <property type="match status" value="1"/>
</dbReference>
<dbReference type="InterPro" id="IPR001034">
    <property type="entry name" value="DeoR_HTH"/>
</dbReference>
<keyword evidence="1" id="KW-0678">Repressor</keyword>
<dbReference type="Pfam" id="PF00455">
    <property type="entry name" value="DeoRC"/>
    <property type="match status" value="1"/>
</dbReference>
<dbReference type="InterPro" id="IPR036388">
    <property type="entry name" value="WH-like_DNA-bd_sf"/>
</dbReference>
<feature type="domain" description="HTH deoR-type" evidence="5">
    <location>
        <begin position="3"/>
        <end position="58"/>
    </location>
</feature>
<organism evidence="6 7">
    <name type="scientific">Dyadobacter psychrophilus</name>
    <dbReference type="NCBI Taxonomy" id="651661"/>
    <lineage>
        <taxon>Bacteria</taxon>
        <taxon>Pseudomonadati</taxon>
        <taxon>Bacteroidota</taxon>
        <taxon>Cytophagia</taxon>
        <taxon>Cytophagales</taxon>
        <taxon>Spirosomataceae</taxon>
        <taxon>Dyadobacter</taxon>
    </lineage>
</organism>
<dbReference type="AlphaFoldDB" id="A0A1T5CHC4"/>
<dbReference type="SMART" id="SM01134">
    <property type="entry name" value="DeoRC"/>
    <property type="match status" value="1"/>
</dbReference>
<dbReference type="InterPro" id="IPR018356">
    <property type="entry name" value="Tscrpt_reg_HTH_DeoR_CS"/>
</dbReference>
<keyword evidence="4" id="KW-0804">Transcription</keyword>
<evidence type="ECO:0000313" key="7">
    <source>
        <dbReference type="Proteomes" id="UP000190897"/>
    </source>
</evidence>
<dbReference type="Gene3D" id="3.40.50.1360">
    <property type="match status" value="1"/>
</dbReference>
<dbReference type="EMBL" id="FUZA01000001">
    <property type="protein sequence ID" value="SKB58834.1"/>
    <property type="molecule type" value="Genomic_DNA"/>
</dbReference>
<dbReference type="GO" id="GO:0003700">
    <property type="term" value="F:DNA-binding transcription factor activity"/>
    <property type="evidence" value="ECO:0007669"/>
    <property type="project" value="InterPro"/>
</dbReference>
<dbReference type="STRING" id="651661.SAMN05660293_01259"/>
<dbReference type="Proteomes" id="UP000190897">
    <property type="component" value="Unassembled WGS sequence"/>
</dbReference>
<gene>
    <name evidence="6" type="ORF">SAMN05660293_01259</name>
</gene>
<dbReference type="InterPro" id="IPR050313">
    <property type="entry name" value="Carb_Metab_HTH_regulators"/>
</dbReference>
<dbReference type="RefSeq" id="WP_082213737.1">
    <property type="nucleotide sequence ID" value="NZ_FUZA01000001.1"/>
</dbReference>
<dbReference type="PROSITE" id="PS51000">
    <property type="entry name" value="HTH_DEOR_2"/>
    <property type="match status" value="1"/>
</dbReference>
<keyword evidence="2" id="KW-0805">Transcription regulation</keyword>
<dbReference type="OrthoDB" id="9797223at2"/>
<protein>
    <submittedName>
        <fullName evidence="6">Transcriptional regulator, DeoR family</fullName>
    </submittedName>
</protein>
<dbReference type="InterPro" id="IPR036390">
    <property type="entry name" value="WH_DNA-bd_sf"/>
</dbReference>